<dbReference type="AlphaFoldDB" id="B9KJ00"/>
<dbReference type="SUPFAM" id="SSF69618">
    <property type="entry name" value="HemD-like"/>
    <property type="match status" value="1"/>
</dbReference>
<keyword evidence="3" id="KW-1185">Reference proteome</keyword>
<dbReference type="EC" id="4.2.1.75" evidence="2"/>
<dbReference type="KEGG" id="amf:AMF_620"/>
<evidence type="ECO:0000313" key="2">
    <source>
        <dbReference type="EMBL" id="ACM49462.1"/>
    </source>
</evidence>
<dbReference type="Pfam" id="PF02602">
    <property type="entry name" value="HEM4"/>
    <property type="match status" value="1"/>
</dbReference>
<organism evidence="2 3">
    <name type="scientific">Anaplasma marginale (strain Florida)</name>
    <dbReference type="NCBI Taxonomy" id="320483"/>
    <lineage>
        <taxon>Bacteria</taxon>
        <taxon>Pseudomonadati</taxon>
        <taxon>Pseudomonadota</taxon>
        <taxon>Alphaproteobacteria</taxon>
        <taxon>Rickettsiales</taxon>
        <taxon>Anaplasmataceae</taxon>
        <taxon>Anaplasma</taxon>
    </lineage>
</organism>
<dbReference type="GO" id="GO:0033014">
    <property type="term" value="P:tetrapyrrole biosynthetic process"/>
    <property type="evidence" value="ECO:0007669"/>
    <property type="project" value="InterPro"/>
</dbReference>
<evidence type="ECO:0000259" key="1">
    <source>
        <dbReference type="Pfam" id="PF02602"/>
    </source>
</evidence>
<dbReference type="InterPro" id="IPR036108">
    <property type="entry name" value="4pyrrol_syn_uPrphyn_synt_sf"/>
</dbReference>
<feature type="domain" description="Tetrapyrrole biosynthesis uroporphyrinogen III synthase" evidence="1">
    <location>
        <begin position="19"/>
        <end position="228"/>
    </location>
</feature>
<dbReference type="InterPro" id="IPR003754">
    <property type="entry name" value="4pyrrol_synth_uPrphyn_synth"/>
</dbReference>
<dbReference type="GO" id="GO:0004852">
    <property type="term" value="F:uroporphyrinogen-III synthase activity"/>
    <property type="evidence" value="ECO:0007669"/>
    <property type="project" value="UniProtKB-EC"/>
</dbReference>
<dbReference type="eggNOG" id="COG1587">
    <property type="taxonomic scope" value="Bacteria"/>
</dbReference>
<dbReference type="HOGENOM" id="CLU_011276_10_1_5"/>
<proteinExistence type="predicted"/>
<evidence type="ECO:0000313" key="3">
    <source>
        <dbReference type="Proteomes" id="UP000007307"/>
    </source>
</evidence>
<dbReference type="CDD" id="cd06578">
    <property type="entry name" value="HemD"/>
    <property type="match status" value="1"/>
</dbReference>
<protein>
    <submittedName>
        <fullName evidence="2">HemD</fullName>
        <ecNumber evidence="2">4.2.1.75</ecNumber>
    </submittedName>
</protein>
<gene>
    <name evidence="2" type="primary">hemD</name>
    <name evidence="2" type="ordered locus">AMF_620</name>
</gene>
<dbReference type="Proteomes" id="UP000007307">
    <property type="component" value="Chromosome"/>
</dbReference>
<dbReference type="STRING" id="320483.AMF_620"/>
<name>B9KJ00_ANAMF</name>
<accession>B9KJ00</accession>
<dbReference type="Gene3D" id="3.40.50.10090">
    <property type="match status" value="2"/>
</dbReference>
<dbReference type="EMBL" id="CP001079">
    <property type="protein sequence ID" value="ACM49462.1"/>
    <property type="molecule type" value="Genomic_DNA"/>
</dbReference>
<reference evidence="2 3" key="1">
    <citation type="journal article" date="2009" name="BMC Genomics">
        <title>Conservation in the face of diversity: multistrain analysis of an intracellular bacterium.</title>
        <authorList>
            <person name="Dark M.J."/>
            <person name="Herndon D.R."/>
            <person name="Kappmeyer L.S."/>
            <person name="Gonzales M.P."/>
            <person name="Nordeen E."/>
            <person name="Palmer G.H."/>
            <person name="Knowles D.P. Jr."/>
            <person name="Brayton K.A."/>
        </authorList>
    </citation>
    <scope>NUCLEOTIDE SEQUENCE [LARGE SCALE GENOMIC DNA]</scope>
    <source>
        <strain evidence="2 3">Florida</strain>
    </source>
</reference>
<keyword evidence="2" id="KW-0456">Lyase</keyword>
<sequence>MPMGMLVLTRASADSAKSKGALEELGFDVFVEPMFEVVHLRTEALKLQSYDVTVVTSRNGVDVIAKLTDERDICILTVGDSTMKRATALGFTNVVSAGGTVRDVISCLNAYQRGTKVLYARGEEVSYDLRGAAEKMGFEVEEAVLYKVVARANLSPQCCDLLMNGEILGVVFYSTRTAKIFTELSRQYSRLLRNVCAYSMSSGVFRALNVGAWKRILVSRRPTEESLFKLLLGIERS</sequence>